<feature type="compositionally biased region" description="Basic and acidic residues" evidence="1">
    <location>
        <begin position="179"/>
        <end position="196"/>
    </location>
</feature>
<protein>
    <submittedName>
        <fullName evidence="2">Uncharacterized protein</fullName>
    </submittedName>
</protein>
<feature type="compositionally biased region" description="Low complexity" evidence="1">
    <location>
        <begin position="215"/>
        <end position="255"/>
    </location>
</feature>
<comment type="caution">
    <text evidence="2">The sequence shown here is derived from an EMBL/GenBank/DDBJ whole genome shotgun (WGS) entry which is preliminary data.</text>
</comment>
<name>A0A843TSU9_COLES</name>
<keyword evidence="3" id="KW-1185">Reference proteome</keyword>
<dbReference type="Proteomes" id="UP000652761">
    <property type="component" value="Unassembled WGS sequence"/>
</dbReference>
<dbReference type="OrthoDB" id="1679989at2759"/>
<accession>A0A843TSU9</accession>
<organism evidence="2 3">
    <name type="scientific">Colocasia esculenta</name>
    <name type="common">Wild taro</name>
    <name type="synonym">Arum esculentum</name>
    <dbReference type="NCBI Taxonomy" id="4460"/>
    <lineage>
        <taxon>Eukaryota</taxon>
        <taxon>Viridiplantae</taxon>
        <taxon>Streptophyta</taxon>
        <taxon>Embryophyta</taxon>
        <taxon>Tracheophyta</taxon>
        <taxon>Spermatophyta</taxon>
        <taxon>Magnoliopsida</taxon>
        <taxon>Liliopsida</taxon>
        <taxon>Araceae</taxon>
        <taxon>Aroideae</taxon>
        <taxon>Colocasieae</taxon>
        <taxon>Colocasia</taxon>
    </lineage>
</organism>
<evidence type="ECO:0000313" key="2">
    <source>
        <dbReference type="EMBL" id="MQL72520.1"/>
    </source>
</evidence>
<feature type="region of interest" description="Disordered" evidence="1">
    <location>
        <begin position="156"/>
        <end position="258"/>
    </location>
</feature>
<dbReference type="EMBL" id="NMUH01000133">
    <property type="protein sequence ID" value="MQL72520.1"/>
    <property type="molecule type" value="Genomic_DNA"/>
</dbReference>
<dbReference type="AlphaFoldDB" id="A0A843TSU9"/>
<evidence type="ECO:0000256" key="1">
    <source>
        <dbReference type="SAM" id="MobiDB-lite"/>
    </source>
</evidence>
<reference evidence="2" key="1">
    <citation type="submission" date="2017-07" db="EMBL/GenBank/DDBJ databases">
        <title>Taro Niue Genome Assembly and Annotation.</title>
        <authorList>
            <person name="Atibalentja N."/>
            <person name="Keating K."/>
            <person name="Fields C.J."/>
        </authorList>
    </citation>
    <scope>NUCLEOTIDE SEQUENCE</scope>
    <source>
        <strain evidence="2">Niue_2</strain>
        <tissue evidence="2">Leaf</tissue>
    </source>
</reference>
<evidence type="ECO:0000313" key="3">
    <source>
        <dbReference type="Proteomes" id="UP000652761"/>
    </source>
</evidence>
<proteinExistence type="predicted"/>
<gene>
    <name evidence="2" type="ORF">Taro_004850</name>
</gene>
<sequence>MEYFLQGHDYQIWSIVEEDDLLVTNEKAQWTDDDRKKISQNCKVQTFFLQKMCRHTHQWCRHNNTDSKAKCVKMLRLCRHKLRVCRHELQFFRNQSTQVDTLSEQVDTLSEQVDTGPSSQNISSHIWDSVSTLPPGQVDTLREVCNLKWMAATCQPRPIGKLGPRRGARSRASSSPIPADRDVALSERRTKRRNDPAEQPGSSSAPQRAAKRGRASSSGRGNSPPNPRTEIPSDSSENPEESSSSSSESSASQEDIPSESVSAAKLILKPRILDLSDIQLADSFPEIQTYFSFQSWIPFISEFQVCYPRLVREFYKNLTCTEE</sequence>